<feature type="region of interest" description="Disordered" evidence="8">
    <location>
        <begin position="26"/>
        <end position="68"/>
    </location>
</feature>
<dbReference type="InterPro" id="IPR014314">
    <property type="entry name" value="Succ_DH_cytb556"/>
</dbReference>
<organism evidence="10 11">
    <name type="scientific">Apiospora hydei</name>
    <dbReference type="NCBI Taxonomy" id="1337664"/>
    <lineage>
        <taxon>Eukaryota</taxon>
        <taxon>Fungi</taxon>
        <taxon>Dikarya</taxon>
        <taxon>Ascomycota</taxon>
        <taxon>Pezizomycotina</taxon>
        <taxon>Sordariomycetes</taxon>
        <taxon>Xylariomycetidae</taxon>
        <taxon>Amphisphaeriales</taxon>
        <taxon>Apiosporaceae</taxon>
        <taxon>Apiospora</taxon>
    </lineage>
</organism>
<feature type="transmembrane region" description="Helical" evidence="9">
    <location>
        <begin position="137"/>
        <end position="161"/>
    </location>
</feature>
<keyword evidence="3 9" id="KW-0812">Transmembrane</keyword>
<dbReference type="EMBL" id="JAQQWN010000009">
    <property type="protein sequence ID" value="KAK8065260.1"/>
    <property type="molecule type" value="Genomic_DNA"/>
</dbReference>
<keyword evidence="5 9" id="KW-1133">Transmembrane helix</keyword>
<evidence type="ECO:0000256" key="4">
    <source>
        <dbReference type="ARBA" id="ARBA00022723"/>
    </source>
</evidence>
<reference evidence="10 11" key="1">
    <citation type="submission" date="2023-01" db="EMBL/GenBank/DDBJ databases">
        <title>Analysis of 21 Apiospora genomes using comparative genomics revels a genus with tremendous synthesis potential of carbohydrate active enzymes and secondary metabolites.</title>
        <authorList>
            <person name="Sorensen T."/>
        </authorList>
    </citation>
    <scope>NUCLEOTIDE SEQUENCE [LARGE SCALE GENOMIC DNA]</scope>
    <source>
        <strain evidence="10 11">CBS 114990</strain>
    </source>
</reference>
<dbReference type="PANTHER" id="PTHR10978:SF5">
    <property type="entry name" value="SUCCINATE DEHYDROGENASE CYTOCHROME B560 SUBUNIT, MITOCHONDRIAL"/>
    <property type="match status" value="1"/>
</dbReference>
<dbReference type="GeneID" id="92049382"/>
<dbReference type="InterPro" id="IPR034804">
    <property type="entry name" value="SQR/QFR_C/D"/>
</dbReference>
<feature type="transmembrane region" description="Helical" evidence="9">
    <location>
        <begin position="109"/>
        <end position="131"/>
    </location>
</feature>
<keyword evidence="6" id="KW-0408">Iron</keyword>
<gene>
    <name evidence="10" type="ORF">PG997_012007</name>
</gene>
<evidence type="ECO:0000256" key="6">
    <source>
        <dbReference type="ARBA" id="ARBA00023004"/>
    </source>
</evidence>
<dbReference type="CDD" id="cd03499">
    <property type="entry name" value="SQR_TypeC_SdhC"/>
    <property type="match status" value="1"/>
</dbReference>
<evidence type="ECO:0000256" key="1">
    <source>
        <dbReference type="ARBA" id="ARBA00004370"/>
    </source>
</evidence>
<evidence type="ECO:0000256" key="9">
    <source>
        <dbReference type="SAM" id="Phobius"/>
    </source>
</evidence>
<evidence type="ECO:0000256" key="7">
    <source>
        <dbReference type="ARBA" id="ARBA00023136"/>
    </source>
</evidence>
<evidence type="ECO:0000256" key="3">
    <source>
        <dbReference type="ARBA" id="ARBA00022692"/>
    </source>
</evidence>
<sequence>MNVSRVGVRALQQGAKPNVFFSQNLLASPSTPSRPGVPAAPPPSTNKLTKTTCDDTSSPASTNKITENDAQSLLAAQRRQRPISPHLQVYDPTQTWFGGSIWNRITGSVFSGGLYIFGATYLAAPLLGWHIESASMAAAFGSLPLAVKGSLKFLMAWPFAFHGINSMRHLTWDTAKGFSKKSVMSGGYAILGASVVSALGMVLFF</sequence>
<evidence type="ECO:0000313" key="10">
    <source>
        <dbReference type="EMBL" id="KAK8065260.1"/>
    </source>
</evidence>
<dbReference type="InterPro" id="IPR000701">
    <property type="entry name" value="SuccDH_FuR_B_TM-su"/>
</dbReference>
<dbReference type="Pfam" id="PF01127">
    <property type="entry name" value="Sdh_cyt"/>
    <property type="match status" value="1"/>
</dbReference>
<proteinExistence type="predicted"/>
<keyword evidence="7 9" id="KW-0472">Membrane</keyword>
<dbReference type="Proteomes" id="UP001433268">
    <property type="component" value="Unassembled WGS sequence"/>
</dbReference>
<feature type="transmembrane region" description="Helical" evidence="9">
    <location>
        <begin position="182"/>
        <end position="204"/>
    </location>
</feature>
<keyword evidence="11" id="KW-1185">Reference proteome</keyword>
<evidence type="ECO:0000256" key="8">
    <source>
        <dbReference type="SAM" id="MobiDB-lite"/>
    </source>
</evidence>
<dbReference type="Gene3D" id="1.20.1300.10">
    <property type="entry name" value="Fumarate reductase/succinate dehydrogenase, transmembrane subunit"/>
    <property type="match status" value="1"/>
</dbReference>
<name>A0ABR1V227_9PEZI</name>
<feature type="compositionally biased region" description="Polar residues" evidence="8">
    <location>
        <begin position="45"/>
        <end position="68"/>
    </location>
</feature>
<dbReference type="RefSeq" id="XP_066662014.1">
    <property type="nucleotide sequence ID" value="XM_066816322.1"/>
</dbReference>
<keyword evidence="2" id="KW-0349">Heme</keyword>
<keyword evidence="4" id="KW-0479">Metal-binding</keyword>
<comment type="subcellular location">
    <subcellularLocation>
        <location evidence="1">Membrane</location>
    </subcellularLocation>
</comment>
<dbReference type="PANTHER" id="PTHR10978">
    <property type="entry name" value="SUCCINATE DEHYDROGENASE CYTOCHROME B560 SUBUNIT"/>
    <property type="match status" value="1"/>
</dbReference>
<comment type="caution">
    <text evidence="10">The sequence shown here is derived from an EMBL/GenBank/DDBJ whole genome shotgun (WGS) entry which is preliminary data.</text>
</comment>
<evidence type="ECO:0000313" key="11">
    <source>
        <dbReference type="Proteomes" id="UP001433268"/>
    </source>
</evidence>
<protein>
    <submittedName>
        <fullName evidence="10">Succinate dehydrogenase cytochrome b560 subunit</fullName>
    </submittedName>
</protein>
<evidence type="ECO:0000256" key="2">
    <source>
        <dbReference type="ARBA" id="ARBA00022617"/>
    </source>
</evidence>
<dbReference type="SUPFAM" id="SSF81343">
    <property type="entry name" value="Fumarate reductase respiratory complex transmembrane subunits"/>
    <property type="match status" value="1"/>
</dbReference>
<accession>A0ABR1V227</accession>
<evidence type="ECO:0000256" key="5">
    <source>
        <dbReference type="ARBA" id="ARBA00022989"/>
    </source>
</evidence>